<dbReference type="NCBIfam" id="NF041635">
    <property type="entry name" value="STM3941_fam"/>
    <property type="match status" value="1"/>
</dbReference>
<dbReference type="InterPro" id="IPR048136">
    <property type="entry name" value="STM3941-like"/>
</dbReference>
<evidence type="ECO:0000256" key="1">
    <source>
        <dbReference type="SAM" id="MobiDB-lite"/>
    </source>
</evidence>
<dbReference type="EMBL" id="JABFAJ010000012">
    <property type="protein sequence ID" value="NNU27322.1"/>
    <property type="molecule type" value="Genomic_DNA"/>
</dbReference>
<sequence length="203" mass="22037">MNAVEKWDQELLHDGEVRIVASRWRTAGHLALTLPFVAGGVWMWSDPDGVVELLLGALGTVFFGLGLVLFPWRIVRPVSFVVTPAGVRYRSREYAWNDLVGVSSYSVASTDLLLLLLTGVAAERVASSSSPLKRTLMRRNEAMIGGPNVSIPGPFRHHAELVGWLEATRRRHGSRSSRRGQPGSDTSGGTLAVMPPDGGARPD</sequence>
<dbReference type="Proteomes" id="UP000557204">
    <property type="component" value="Unassembled WGS sequence"/>
</dbReference>
<feature type="compositionally biased region" description="Basic residues" evidence="1">
    <location>
        <begin position="169"/>
        <end position="178"/>
    </location>
</feature>
<keyword evidence="2" id="KW-1133">Transmembrane helix</keyword>
<dbReference type="RefSeq" id="WP_171246828.1">
    <property type="nucleotide sequence ID" value="NZ_JABFAJ010000012.1"/>
</dbReference>
<keyword evidence="2" id="KW-0812">Transmembrane</keyword>
<evidence type="ECO:0000256" key="2">
    <source>
        <dbReference type="SAM" id="Phobius"/>
    </source>
</evidence>
<keyword evidence="4" id="KW-1185">Reference proteome</keyword>
<evidence type="ECO:0000313" key="3">
    <source>
        <dbReference type="EMBL" id="NNU27322.1"/>
    </source>
</evidence>
<protein>
    <submittedName>
        <fullName evidence="3">Uncharacterized protein</fullName>
    </submittedName>
</protein>
<feature type="transmembrane region" description="Helical" evidence="2">
    <location>
        <begin position="27"/>
        <end position="44"/>
    </location>
</feature>
<dbReference type="AlphaFoldDB" id="A0A849JVI8"/>
<gene>
    <name evidence="3" type="ORF">HLI28_07170</name>
</gene>
<evidence type="ECO:0000313" key="4">
    <source>
        <dbReference type="Proteomes" id="UP000557204"/>
    </source>
</evidence>
<keyword evidence="2" id="KW-0472">Membrane</keyword>
<feature type="region of interest" description="Disordered" evidence="1">
    <location>
        <begin position="169"/>
        <end position="203"/>
    </location>
</feature>
<reference evidence="3 4" key="1">
    <citation type="submission" date="2020-05" db="EMBL/GenBank/DDBJ databases">
        <title>Genome sequence of Isoptericola sp. JC619 isolated from Chilika lagoon, India.</title>
        <authorList>
            <person name="Kumar D."/>
            <person name="Appam K."/>
            <person name="Gandham S."/>
            <person name="Uppada J."/>
            <person name="Sasikala C."/>
            <person name="Venkata Ramana C."/>
        </authorList>
    </citation>
    <scope>NUCLEOTIDE SEQUENCE [LARGE SCALE GENOMIC DNA]</scope>
    <source>
        <strain evidence="3 4">JC619</strain>
    </source>
</reference>
<organism evidence="3 4">
    <name type="scientific">Isoptericola sediminis</name>
    <dbReference type="NCBI Taxonomy" id="2733572"/>
    <lineage>
        <taxon>Bacteria</taxon>
        <taxon>Bacillati</taxon>
        <taxon>Actinomycetota</taxon>
        <taxon>Actinomycetes</taxon>
        <taxon>Micrococcales</taxon>
        <taxon>Promicromonosporaceae</taxon>
        <taxon>Isoptericola</taxon>
    </lineage>
</organism>
<feature type="transmembrane region" description="Helical" evidence="2">
    <location>
        <begin position="50"/>
        <end position="70"/>
    </location>
</feature>
<comment type="caution">
    <text evidence="3">The sequence shown here is derived from an EMBL/GenBank/DDBJ whole genome shotgun (WGS) entry which is preliminary data.</text>
</comment>
<accession>A0A849JVI8</accession>
<proteinExistence type="predicted"/>
<name>A0A849JVI8_9MICO</name>